<organism evidence="2">
    <name type="scientific">Arthrobacter sp. Chr15</name>
    <dbReference type="NCBI Taxonomy" id="447032"/>
    <lineage>
        <taxon>Bacteria</taxon>
        <taxon>Bacillati</taxon>
        <taxon>Actinomycetota</taxon>
        <taxon>Actinomycetes</taxon>
        <taxon>Micrococcales</taxon>
        <taxon>Micrococcaceae</taxon>
        <taxon>Arthrobacter</taxon>
    </lineage>
</organism>
<evidence type="ECO:0000256" key="1">
    <source>
        <dbReference type="SAM" id="MobiDB-lite"/>
    </source>
</evidence>
<evidence type="ECO:0000313" key="2">
    <source>
        <dbReference type="EMBL" id="ABR67057.1"/>
    </source>
</evidence>
<sequence>MTDEPGLFDIPTSRAQEAPEALRELPIRPEQIAQIREAFDKAGVTEQDERKSLINSVLIRDVASLRELHAVEVRRILQAIEQRAKPKSTGTAWDDREEDTWIDKL</sequence>
<proteinExistence type="predicted"/>
<dbReference type="AlphaFoldDB" id="A6YFP6"/>
<accession>A6YFP6</accession>
<feature type="region of interest" description="Disordered" evidence="1">
    <location>
        <begin position="83"/>
        <end position="105"/>
    </location>
</feature>
<protein>
    <submittedName>
        <fullName evidence="2">Uncharacterized protein</fullName>
    </submittedName>
</protein>
<name>A6YFP6_9MICC</name>
<dbReference type="EMBL" id="EF495212">
    <property type="protein sequence ID" value="ABR67057.1"/>
    <property type="molecule type" value="Genomic_DNA"/>
</dbReference>
<dbReference type="RefSeq" id="WP_012311422.1">
    <property type="nucleotide sequence ID" value="NC_010492.1"/>
</dbReference>
<reference evidence="2" key="1">
    <citation type="journal article" date="2008" name="Plasmid">
        <title>Comparative analysis of eight Arthrobacter plasmids.</title>
        <authorList>
            <person name="Jerke K."/>
            <person name="Nakatsu C.H."/>
            <person name="Beasley F."/>
            <person name="Konopka A."/>
        </authorList>
    </citation>
    <scope>NUCLEOTIDE SEQUENCE</scope>
    <source>
        <strain evidence="2">Chr15</strain>
        <plasmid evidence="2">pChr15</plasmid>
    </source>
</reference>
<geneLocation type="plasmid" evidence="2">
    <name>pChr15</name>
</geneLocation>
<keyword evidence="2" id="KW-0614">Plasmid</keyword>